<keyword evidence="4" id="KW-1185">Reference proteome</keyword>
<dbReference type="OrthoDB" id="185324at2"/>
<feature type="signal peptide" evidence="1">
    <location>
        <begin position="1"/>
        <end position="27"/>
    </location>
</feature>
<dbReference type="InterPro" id="IPR013424">
    <property type="entry name" value="Ice-binding_C"/>
</dbReference>
<dbReference type="NCBIfam" id="TIGR02595">
    <property type="entry name" value="PEP_CTERM"/>
    <property type="match status" value="1"/>
</dbReference>
<feature type="chain" id="PRO_5024384652" evidence="1">
    <location>
        <begin position="28"/>
        <end position="283"/>
    </location>
</feature>
<proteinExistence type="predicted"/>
<gene>
    <name evidence="3" type="ORF">FEM03_09870</name>
</gene>
<evidence type="ECO:0000313" key="4">
    <source>
        <dbReference type="Proteomes" id="UP000306196"/>
    </source>
</evidence>
<sequence length="283" mass="30574">MKLSIFITKVILFIATLPFFVAQQVRSQDYFDISFDNAVQSTNQNYPSLGPYFDGTTLNFTDIAPASGQNIDLRLTVTDVIGNYQFIGSFPNYKQGSSNEPNGDLGYFYEHLGGAPFGAGGLTYNLDFFEGGTNFTTPFTIPLFRLMIYDVDGEAVQSEGVRVFEEDGFVAYQLPTIGGISVTENAGDFLFTGPGTNRAEDDPSGAFILIFADTSSIRLQMEANTTSGNSANGIFSAIDGDLSLFNGNTDDFDDPVPTPEPSSALLLAVVGVLGIMHRKRPAC</sequence>
<dbReference type="Proteomes" id="UP000306196">
    <property type="component" value="Unassembled WGS sequence"/>
</dbReference>
<accession>A0A5R8KG36</accession>
<reference evidence="3 4" key="1">
    <citation type="submission" date="2019-05" db="EMBL/GenBank/DDBJ databases">
        <title>Verrucobacter flavum gen. nov., sp. nov. a new member of the family Verrucomicrobiaceae.</title>
        <authorList>
            <person name="Szuroczki S."/>
            <person name="Abbaszade G."/>
            <person name="Szabo A."/>
            <person name="Felfoldi T."/>
            <person name="Schumann P."/>
            <person name="Boka K."/>
            <person name="Keki Z."/>
            <person name="Toumi M."/>
            <person name="Toth E."/>
        </authorList>
    </citation>
    <scope>NUCLEOTIDE SEQUENCE [LARGE SCALE GENOMIC DNA]</scope>
    <source>
        <strain evidence="3 4">MG-N-17</strain>
    </source>
</reference>
<comment type="caution">
    <text evidence="3">The sequence shown here is derived from an EMBL/GenBank/DDBJ whole genome shotgun (WGS) entry which is preliminary data.</text>
</comment>
<feature type="domain" description="Ice-binding protein C-terminal" evidence="2">
    <location>
        <begin position="257"/>
        <end position="279"/>
    </location>
</feature>
<protein>
    <submittedName>
        <fullName evidence="3">PEP-CTERM sorting domain-containing protein</fullName>
    </submittedName>
</protein>
<dbReference type="AlphaFoldDB" id="A0A5R8KG36"/>
<organism evidence="3 4">
    <name type="scientific">Phragmitibacter flavus</name>
    <dbReference type="NCBI Taxonomy" id="2576071"/>
    <lineage>
        <taxon>Bacteria</taxon>
        <taxon>Pseudomonadati</taxon>
        <taxon>Verrucomicrobiota</taxon>
        <taxon>Verrucomicrobiia</taxon>
        <taxon>Verrucomicrobiales</taxon>
        <taxon>Verrucomicrobiaceae</taxon>
        <taxon>Phragmitibacter</taxon>
    </lineage>
</organism>
<dbReference type="Pfam" id="PF07589">
    <property type="entry name" value="PEP-CTERM"/>
    <property type="match status" value="1"/>
</dbReference>
<keyword evidence="1" id="KW-0732">Signal</keyword>
<evidence type="ECO:0000313" key="3">
    <source>
        <dbReference type="EMBL" id="TLD71201.1"/>
    </source>
</evidence>
<evidence type="ECO:0000256" key="1">
    <source>
        <dbReference type="SAM" id="SignalP"/>
    </source>
</evidence>
<dbReference type="EMBL" id="VAUV01000006">
    <property type="protein sequence ID" value="TLD71201.1"/>
    <property type="molecule type" value="Genomic_DNA"/>
</dbReference>
<name>A0A5R8KG36_9BACT</name>
<evidence type="ECO:0000259" key="2">
    <source>
        <dbReference type="Pfam" id="PF07589"/>
    </source>
</evidence>